<organism evidence="8 9">
    <name type="scientific">Elysia chlorotica</name>
    <name type="common">Eastern emerald elysia</name>
    <name type="synonym">Sea slug</name>
    <dbReference type="NCBI Taxonomy" id="188477"/>
    <lineage>
        <taxon>Eukaryota</taxon>
        <taxon>Metazoa</taxon>
        <taxon>Spiralia</taxon>
        <taxon>Lophotrochozoa</taxon>
        <taxon>Mollusca</taxon>
        <taxon>Gastropoda</taxon>
        <taxon>Heterobranchia</taxon>
        <taxon>Euthyneura</taxon>
        <taxon>Panpulmonata</taxon>
        <taxon>Sacoglossa</taxon>
        <taxon>Placobranchoidea</taxon>
        <taxon>Plakobranchidae</taxon>
        <taxon>Elysia</taxon>
    </lineage>
</organism>
<dbReference type="Gene3D" id="3.50.50.60">
    <property type="entry name" value="FAD/NAD(P)-binding domain"/>
    <property type="match status" value="1"/>
</dbReference>
<gene>
    <name evidence="8" type="ORF">EGW08_017928</name>
</gene>
<evidence type="ECO:0000256" key="4">
    <source>
        <dbReference type="ARBA" id="ARBA00022827"/>
    </source>
</evidence>
<dbReference type="GO" id="GO:0050031">
    <property type="term" value="F:L-pipecolate oxidase activity"/>
    <property type="evidence" value="ECO:0007669"/>
    <property type="project" value="TreeGrafter"/>
</dbReference>
<dbReference type="GO" id="GO:0050660">
    <property type="term" value="F:flavin adenine dinucleotide binding"/>
    <property type="evidence" value="ECO:0007669"/>
    <property type="project" value="InterPro"/>
</dbReference>
<dbReference type="GO" id="GO:0005777">
    <property type="term" value="C:peroxisome"/>
    <property type="evidence" value="ECO:0007669"/>
    <property type="project" value="TreeGrafter"/>
</dbReference>
<sequence>QFPLPHSRGSSHGQTRITRRAYTDAFYTRMMDVCSRYWSELRDATGSHIFRPVGYLAIGTVGGEFLNENIHCMAVNQAPYKLLSPEEFRLKYPMLRYGDNVGGLLDMEGGVLMADKALLAMQKCNTNTNKSRKKNTYRPNPPQKSFTSHGGTLRDGETMKRVVPGEVVTVHTDKGSYRGKALILCCGPWTNQVLAHLNIRLPLKVISSYSTNLPFILFMTSWLFRCQPIRISVCYWRERTRDSHSPSQLPTFFDHQCCGGHSIYGIPSLEYPGHVKLCLHNGPAIDAELRDTADSSHEQKLLEDYVRKHFPGLEHKPSIVESCIYTMTPDTHPVLDRHPTWNN</sequence>
<dbReference type="InterPro" id="IPR036188">
    <property type="entry name" value="FAD/NAD-bd_sf"/>
</dbReference>
<dbReference type="SUPFAM" id="SSF54373">
    <property type="entry name" value="FAD-linked reductases, C-terminal domain"/>
    <property type="match status" value="1"/>
</dbReference>
<dbReference type="SUPFAM" id="SSF51905">
    <property type="entry name" value="FAD/NAD(P)-binding domain"/>
    <property type="match status" value="1"/>
</dbReference>
<dbReference type="STRING" id="188477.A0A433SYC4"/>
<dbReference type="PANTHER" id="PTHR10961">
    <property type="entry name" value="PEROXISOMAL SARCOSINE OXIDASE"/>
    <property type="match status" value="1"/>
</dbReference>
<dbReference type="Proteomes" id="UP000271974">
    <property type="component" value="Unassembled WGS sequence"/>
</dbReference>
<dbReference type="Pfam" id="PF01266">
    <property type="entry name" value="DAO"/>
    <property type="match status" value="1"/>
</dbReference>
<keyword evidence="3" id="KW-0285">Flavoprotein</keyword>
<comment type="caution">
    <text evidence="8">The sequence shown here is derived from an EMBL/GenBank/DDBJ whole genome shotgun (WGS) entry which is preliminary data.</text>
</comment>
<reference evidence="8 9" key="1">
    <citation type="submission" date="2019-01" db="EMBL/GenBank/DDBJ databases">
        <title>A draft genome assembly of the solar-powered sea slug Elysia chlorotica.</title>
        <authorList>
            <person name="Cai H."/>
            <person name="Li Q."/>
            <person name="Fang X."/>
            <person name="Li J."/>
            <person name="Curtis N.E."/>
            <person name="Altenburger A."/>
            <person name="Shibata T."/>
            <person name="Feng M."/>
            <person name="Maeda T."/>
            <person name="Schwartz J.A."/>
            <person name="Shigenobu S."/>
            <person name="Lundholm N."/>
            <person name="Nishiyama T."/>
            <person name="Yang H."/>
            <person name="Hasebe M."/>
            <person name="Li S."/>
            <person name="Pierce S.K."/>
            <person name="Wang J."/>
        </authorList>
    </citation>
    <scope>NUCLEOTIDE SEQUENCE [LARGE SCALE GENOMIC DNA]</scope>
    <source>
        <strain evidence="8">EC2010</strain>
        <tissue evidence="8">Whole organism of an adult</tissue>
    </source>
</reference>
<evidence type="ECO:0000259" key="7">
    <source>
        <dbReference type="Pfam" id="PF01266"/>
    </source>
</evidence>
<dbReference type="InterPro" id="IPR006076">
    <property type="entry name" value="FAD-dep_OxRdtase"/>
</dbReference>
<name>A0A433SYC4_ELYCH</name>
<dbReference type="GO" id="GO:0008115">
    <property type="term" value="F:sarcosine oxidase activity"/>
    <property type="evidence" value="ECO:0007669"/>
    <property type="project" value="TreeGrafter"/>
</dbReference>
<protein>
    <recommendedName>
        <fullName evidence="7">FAD dependent oxidoreductase domain-containing protein</fullName>
    </recommendedName>
</protein>
<proteinExistence type="inferred from homology"/>
<dbReference type="OrthoDB" id="424974at2759"/>
<dbReference type="EMBL" id="RQTK01000844">
    <property type="protein sequence ID" value="RUS74305.1"/>
    <property type="molecule type" value="Genomic_DNA"/>
</dbReference>
<dbReference type="Gene3D" id="3.30.9.10">
    <property type="entry name" value="D-Amino Acid Oxidase, subunit A, domain 2"/>
    <property type="match status" value="1"/>
</dbReference>
<dbReference type="AlphaFoldDB" id="A0A433SYC4"/>
<evidence type="ECO:0000313" key="8">
    <source>
        <dbReference type="EMBL" id="RUS74305.1"/>
    </source>
</evidence>
<feature type="non-terminal residue" evidence="8">
    <location>
        <position position="343"/>
    </location>
</feature>
<keyword evidence="5" id="KW-0560">Oxidoreductase</keyword>
<evidence type="ECO:0000256" key="1">
    <source>
        <dbReference type="ARBA" id="ARBA00001974"/>
    </source>
</evidence>
<dbReference type="PANTHER" id="PTHR10961:SF46">
    <property type="entry name" value="PEROXISOMAL SARCOSINE OXIDASE"/>
    <property type="match status" value="1"/>
</dbReference>
<comment type="cofactor">
    <cofactor evidence="1">
        <name>FAD</name>
        <dbReference type="ChEBI" id="CHEBI:57692"/>
    </cofactor>
</comment>
<evidence type="ECO:0000256" key="2">
    <source>
        <dbReference type="ARBA" id="ARBA00010989"/>
    </source>
</evidence>
<feature type="non-terminal residue" evidence="8">
    <location>
        <position position="1"/>
    </location>
</feature>
<evidence type="ECO:0000256" key="5">
    <source>
        <dbReference type="ARBA" id="ARBA00023002"/>
    </source>
</evidence>
<evidence type="ECO:0000256" key="3">
    <source>
        <dbReference type="ARBA" id="ARBA00022630"/>
    </source>
</evidence>
<dbReference type="GO" id="GO:0033514">
    <property type="term" value="P:L-lysine catabolic process to acetyl-CoA via L-pipecolate"/>
    <property type="evidence" value="ECO:0007669"/>
    <property type="project" value="TreeGrafter"/>
</dbReference>
<feature type="region of interest" description="Disordered" evidence="6">
    <location>
        <begin position="129"/>
        <end position="155"/>
    </location>
</feature>
<accession>A0A433SYC4</accession>
<comment type="similarity">
    <text evidence="2">Belongs to the MSOX/MTOX family.</text>
</comment>
<keyword evidence="9" id="KW-1185">Reference proteome</keyword>
<evidence type="ECO:0000313" key="9">
    <source>
        <dbReference type="Proteomes" id="UP000271974"/>
    </source>
</evidence>
<dbReference type="InterPro" id="IPR045170">
    <property type="entry name" value="MTOX"/>
</dbReference>
<feature type="domain" description="FAD dependent oxidoreductase" evidence="7">
    <location>
        <begin position="145"/>
        <end position="339"/>
    </location>
</feature>
<keyword evidence="4" id="KW-0274">FAD</keyword>
<evidence type="ECO:0000256" key="6">
    <source>
        <dbReference type="SAM" id="MobiDB-lite"/>
    </source>
</evidence>